<proteinExistence type="predicted"/>
<comment type="caution">
    <text evidence="1">The sequence shown here is derived from an EMBL/GenBank/DDBJ whole genome shotgun (WGS) entry which is preliminary data.</text>
</comment>
<organism evidence="1 2">
    <name type="scientific">Pectobacterium parmentieri</name>
    <dbReference type="NCBI Taxonomy" id="1905730"/>
    <lineage>
        <taxon>Bacteria</taxon>
        <taxon>Pseudomonadati</taxon>
        <taxon>Pseudomonadota</taxon>
        <taxon>Gammaproteobacteria</taxon>
        <taxon>Enterobacterales</taxon>
        <taxon>Pectobacteriaceae</taxon>
        <taxon>Pectobacterium</taxon>
    </lineage>
</organism>
<dbReference type="AlphaFoldDB" id="A0A8B3G6H4"/>
<gene>
    <name evidence="1" type="ORF">C5E00_16470</name>
</gene>
<reference evidence="1 2" key="1">
    <citation type="journal article" date="2018" name="BMC Genomics">
        <title>High genomic variability in the plant pathogenic bacterium Pectobacterium parmentieri deciphered from de novo assembled complete genomes.</title>
        <authorList>
            <person name="Zoledowska S."/>
            <person name="Motyka-Pomagruk A."/>
            <person name="Sledz W."/>
            <person name="Mengoni A."/>
            <person name="Lojkowska E."/>
        </authorList>
    </citation>
    <scope>NUCLEOTIDE SEQUENCE [LARGE SCALE GENOMIC DNA]</scope>
    <source>
        <strain evidence="1 2">IFB5626</strain>
    </source>
</reference>
<dbReference type="EMBL" id="PSZG01000001">
    <property type="protein sequence ID" value="RKO78253.1"/>
    <property type="molecule type" value="Genomic_DNA"/>
</dbReference>
<dbReference type="Proteomes" id="UP000269665">
    <property type="component" value="Unassembled WGS sequence"/>
</dbReference>
<accession>A0A8B3G6H4</accession>
<dbReference type="KEGG" id="ppar:A8F97_19875"/>
<name>A0A8B3G6H4_PECPM</name>
<evidence type="ECO:0000313" key="2">
    <source>
        <dbReference type="Proteomes" id="UP000269665"/>
    </source>
</evidence>
<dbReference type="OrthoDB" id="2654955at2"/>
<dbReference type="RefSeq" id="WP_033072498.1">
    <property type="nucleotide sequence ID" value="NZ_CP015749.1"/>
</dbReference>
<sequence>MKEQDLVSAIKEHDWKQSWLDFSVFLYDRERLIIVGSNDLSYYHTLEIIIESPSFVQGILDWPCDVNHDFIKISKDNLEDEFIINFYSDDEFTFKAIGKHISINFDTVFYYKRENLKPGERLAYFIK</sequence>
<protein>
    <submittedName>
        <fullName evidence="1">Uncharacterized protein</fullName>
    </submittedName>
</protein>
<dbReference type="GeneID" id="45851721"/>
<evidence type="ECO:0000313" key="1">
    <source>
        <dbReference type="EMBL" id="RKO78253.1"/>
    </source>
</evidence>